<dbReference type="SMART" id="SM00367">
    <property type="entry name" value="LRR_CC"/>
    <property type="match status" value="5"/>
</dbReference>
<organism evidence="1 2">
    <name type="scientific">Daphnia galeata</name>
    <dbReference type="NCBI Taxonomy" id="27404"/>
    <lineage>
        <taxon>Eukaryota</taxon>
        <taxon>Metazoa</taxon>
        <taxon>Ecdysozoa</taxon>
        <taxon>Arthropoda</taxon>
        <taxon>Crustacea</taxon>
        <taxon>Branchiopoda</taxon>
        <taxon>Diplostraca</taxon>
        <taxon>Cladocera</taxon>
        <taxon>Anomopoda</taxon>
        <taxon>Daphniidae</taxon>
        <taxon>Daphnia</taxon>
    </lineage>
</organism>
<reference evidence="1" key="1">
    <citation type="submission" date="2021-11" db="EMBL/GenBank/DDBJ databases">
        <authorList>
            <person name="Schell T."/>
        </authorList>
    </citation>
    <scope>NUCLEOTIDE SEQUENCE</scope>
    <source>
        <strain evidence="1">M5</strain>
    </source>
</reference>
<evidence type="ECO:0000313" key="1">
    <source>
        <dbReference type="EMBL" id="CAH0105139.1"/>
    </source>
</evidence>
<dbReference type="Gene3D" id="3.80.10.10">
    <property type="entry name" value="Ribonuclease Inhibitor"/>
    <property type="match status" value="2"/>
</dbReference>
<dbReference type="PANTHER" id="PTHR13318">
    <property type="entry name" value="PARTNER OF PAIRED, ISOFORM B-RELATED"/>
    <property type="match status" value="1"/>
</dbReference>
<dbReference type="SUPFAM" id="SSF52058">
    <property type="entry name" value="L domain-like"/>
    <property type="match status" value="1"/>
</dbReference>
<gene>
    <name evidence="1" type="ORF">DGAL_LOCUS8153</name>
</gene>
<dbReference type="GO" id="GO:0031146">
    <property type="term" value="P:SCF-dependent proteasomal ubiquitin-dependent protein catabolic process"/>
    <property type="evidence" value="ECO:0007669"/>
    <property type="project" value="TreeGrafter"/>
</dbReference>
<accession>A0A8J2RUJ9</accession>
<dbReference type="AlphaFoldDB" id="A0A8J2RUJ9"/>
<dbReference type="InterPro" id="IPR006553">
    <property type="entry name" value="Leu-rich_rpt_Cys-con_subtyp"/>
</dbReference>
<dbReference type="PANTHER" id="PTHR13318:SF247">
    <property type="entry name" value="GH16156P"/>
    <property type="match status" value="1"/>
</dbReference>
<dbReference type="Proteomes" id="UP000789390">
    <property type="component" value="Unassembled WGS sequence"/>
</dbReference>
<dbReference type="GO" id="GO:0019005">
    <property type="term" value="C:SCF ubiquitin ligase complex"/>
    <property type="evidence" value="ECO:0007669"/>
    <property type="project" value="TreeGrafter"/>
</dbReference>
<protein>
    <submittedName>
        <fullName evidence="1">Uncharacterized protein</fullName>
    </submittedName>
</protein>
<keyword evidence="2" id="KW-1185">Reference proteome</keyword>
<dbReference type="EMBL" id="CAKKLH010000169">
    <property type="protein sequence ID" value="CAH0105139.1"/>
    <property type="molecule type" value="Genomic_DNA"/>
</dbReference>
<sequence length="537" mass="62087">MPQLKSVKFLTEICMDFILENQDFYCKRYTPRDSTDGVDALDSDEPAVNSFDHLPTELIEELIRRLRVKEARVFRRYKITPFLTLLMTPRLRTLDLTLIFESAGNDISDILHLASIRSLNLETLLLDITTRRYVGDFYFIPKFRKLRILDISFCQAGDDCLNLIGKHCLELRELLVQLGQVTDDGIRKLCVVGKCKSICKLDLARCSKITTKGIQMALDNLPQLSVLCHESLLECLAEIAQSAIDQKLSLPKYSLSALYILHDTIYKTGSLRQSVLLCPNVTEVYLSMWREGLKDTDLLSLLSLEKLYTIEITHAAVIESSLVRTFRFDRDLSFEGVVPLLKNFGYSLKSLKFGHLFVVDIPVIIELCPNLESLFFDRCKSTQSTRTEVKRPRLQKLKKLILRRCHAISLDNLLTLLSSPSLSHIIISTCDILTENVLQRVVNLHGFRNLEYLHLSNCNSLTKNWIDFFLKECNPMREITVFTNLTYGITREDIFDWNNNAFWIKKNWQFNFIYKRILKNVYLGEQVWGRIGEITDL</sequence>
<dbReference type="OrthoDB" id="6367911at2759"/>
<name>A0A8J2RUJ9_9CRUS</name>
<proteinExistence type="predicted"/>
<dbReference type="InterPro" id="IPR032675">
    <property type="entry name" value="LRR_dom_sf"/>
</dbReference>
<evidence type="ECO:0000313" key="2">
    <source>
        <dbReference type="Proteomes" id="UP000789390"/>
    </source>
</evidence>
<comment type="caution">
    <text evidence="1">The sequence shown here is derived from an EMBL/GenBank/DDBJ whole genome shotgun (WGS) entry which is preliminary data.</text>
</comment>